<name>A0A382VM06_9ZZZZ</name>
<sequence length="94" mass="10171">MPQANTLGLCCAGSKLGYVNQAGHVAMGMLVLVHQLMGAANFIEAERSRQTRVYRARDNQLVEGSGLLIVGQVTTLKTFLHHPMVAKIQCHVVA</sequence>
<proteinExistence type="predicted"/>
<reference evidence="1" key="1">
    <citation type="submission" date="2018-05" db="EMBL/GenBank/DDBJ databases">
        <authorList>
            <person name="Lanie J.A."/>
            <person name="Ng W.-L."/>
            <person name="Kazmierczak K.M."/>
            <person name="Andrzejewski T.M."/>
            <person name="Davidsen T.M."/>
            <person name="Wayne K.J."/>
            <person name="Tettelin H."/>
            <person name="Glass J.I."/>
            <person name="Rusch D."/>
            <person name="Podicherti R."/>
            <person name="Tsui H.-C.T."/>
            <person name="Winkler M.E."/>
        </authorList>
    </citation>
    <scope>NUCLEOTIDE SEQUENCE</scope>
</reference>
<dbReference type="AlphaFoldDB" id="A0A382VM06"/>
<gene>
    <name evidence="1" type="ORF">METZ01_LOCUS400406</name>
</gene>
<organism evidence="1">
    <name type="scientific">marine metagenome</name>
    <dbReference type="NCBI Taxonomy" id="408172"/>
    <lineage>
        <taxon>unclassified sequences</taxon>
        <taxon>metagenomes</taxon>
        <taxon>ecological metagenomes</taxon>
    </lineage>
</organism>
<feature type="non-terminal residue" evidence="1">
    <location>
        <position position="94"/>
    </location>
</feature>
<dbReference type="EMBL" id="UINC01153054">
    <property type="protein sequence ID" value="SVD47552.1"/>
    <property type="molecule type" value="Genomic_DNA"/>
</dbReference>
<evidence type="ECO:0000313" key="1">
    <source>
        <dbReference type="EMBL" id="SVD47552.1"/>
    </source>
</evidence>
<accession>A0A382VM06</accession>
<protein>
    <submittedName>
        <fullName evidence="1">Uncharacterized protein</fullName>
    </submittedName>
</protein>